<evidence type="ECO:0000259" key="1">
    <source>
        <dbReference type="Pfam" id="PF00296"/>
    </source>
</evidence>
<dbReference type="PANTHER" id="PTHR30011">
    <property type="entry name" value="ALKANESULFONATE MONOOXYGENASE-RELATED"/>
    <property type="match status" value="1"/>
</dbReference>
<dbReference type="Gene3D" id="3.20.20.30">
    <property type="entry name" value="Luciferase-like domain"/>
    <property type="match status" value="1"/>
</dbReference>
<dbReference type="EMBL" id="CP142149">
    <property type="protein sequence ID" value="WSE30796.1"/>
    <property type="molecule type" value="Genomic_DNA"/>
</dbReference>
<dbReference type="InterPro" id="IPR011251">
    <property type="entry name" value="Luciferase-like_dom"/>
</dbReference>
<keyword evidence="3" id="KW-1185">Reference proteome</keyword>
<feature type="domain" description="Luciferase-like" evidence="1">
    <location>
        <begin position="19"/>
        <end position="247"/>
    </location>
</feature>
<protein>
    <submittedName>
        <fullName evidence="2">TIGR03619 family F420-dependent LLM class oxidoreductase</fullName>
        <ecNumber evidence="2">1.-.-.-</ecNumber>
    </submittedName>
</protein>
<dbReference type="EC" id="1.-.-.-" evidence="2"/>
<reference evidence="2 3" key="1">
    <citation type="journal article" date="2015" name="Int. J. Syst. Evol. Microbiol.">
        <title>Amycolatopsis rhabdoformis sp. nov., an actinomycete isolated from a tropical forest soil.</title>
        <authorList>
            <person name="Souza W.R."/>
            <person name="Silva R.E."/>
            <person name="Goodfellow M."/>
            <person name="Busarakam K."/>
            <person name="Figueiro F.S."/>
            <person name="Ferreira D."/>
            <person name="Rodrigues-Filho E."/>
            <person name="Moraes L.A.B."/>
            <person name="Zucchi T.D."/>
        </authorList>
    </citation>
    <scope>NUCLEOTIDE SEQUENCE [LARGE SCALE GENOMIC DNA]</scope>
    <source>
        <strain evidence="2 3">NCIMB 14900</strain>
    </source>
</reference>
<gene>
    <name evidence="2" type="ORF">VSH64_01395</name>
</gene>
<proteinExistence type="predicted"/>
<dbReference type="Proteomes" id="UP001330812">
    <property type="component" value="Chromosome"/>
</dbReference>
<keyword evidence="2" id="KW-0560">Oxidoreductase</keyword>
<accession>A0ABZ1I8N5</accession>
<dbReference type="GO" id="GO:0016491">
    <property type="term" value="F:oxidoreductase activity"/>
    <property type="evidence" value="ECO:0007669"/>
    <property type="project" value="UniProtKB-KW"/>
</dbReference>
<evidence type="ECO:0000313" key="3">
    <source>
        <dbReference type="Proteomes" id="UP001330812"/>
    </source>
</evidence>
<dbReference type="NCBIfam" id="TIGR03619">
    <property type="entry name" value="F420_Rv2161c"/>
    <property type="match status" value="1"/>
</dbReference>
<dbReference type="InterPro" id="IPR036661">
    <property type="entry name" value="Luciferase-like_sf"/>
</dbReference>
<dbReference type="PANTHER" id="PTHR30011:SF32">
    <property type="entry name" value="CONSERVED PROTEIN"/>
    <property type="match status" value="1"/>
</dbReference>
<evidence type="ECO:0000313" key="2">
    <source>
        <dbReference type="EMBL" id="WSE30796.1"/>
    </source>
</evidence>
<dbReference type="SUPFAM" id="SSF51679">
    <property type="entry name" value="Bacterial luciferase-like"/>
    <property type="match status" value="1"/>
</dbReference>
<name>A0ABZ1I8N5_9PSEU</name>
<dbReference type="Pfam" id="PF00296">
    <property type="entry name" value="Bac_luciferase"/>
    <property type="match status" value="1"/>
</dbReference>
<dbReference type="InterPro" id="IPR051260">
    <property type="entry name" value="Diverse_substr_monoxygenases"/>
</dbReference>
<organism evidence="2 3">
    <name type="scientific">Amycolatopsis rhabdoformis</name>
    <dbReference type="NCBI Taxonomy" id="1448059"/>
    <lineage>
        <taxon>Bacteria</taxon>
        <taxon>Bacillati</taxon>
        <taxon>Actinomycetota</taxon>
        <taxon>Actinomycetes</taxon>
        <taxon>Pseudonocardiales</taxon>
        <taxon>Pseudonocardiaceae</taxon>
        <taxon>Amycolatopsis</taxon>
    </lineage>
</organism>
<dbReference type="InterPro" id="IPR019921">
    <property type="entry name" value="Lucif-like_OxRdtase_Rv2161c"/>
</dbReference>
<sequence>MTKFGVASILTDESIGPAALATALEDRSFDALFVGDHSHVPVKRETPFPFGGDLPREYHRELDAFGALCAAAMVTSTLTLGTGVALPAQRDVFYTAKQVATLDRLCGGRFVFGVGVGWLMEVLRDHGVDAATRGARLDEHLRALEALWTRDVAEFHGEFVDFGPVYAWPKPQQARVPIHVGGESVAAVKRAAALGDVWMPNAAWSVSDVHAQFELRDRHAPGIPITAFAAMADNRPVLDEYVRLGADQVVLYLPTLPEAEALAALDELAEVARQYR</sequence>
<dbReference type="RefSeq" id="WP_326569739.1">
    <property type="nucleotide sequence ID" value="NZ_CP142149.1"/>
</dbReference>